<name>A0A4Q7L147_9PSEU</name>
<dbReference type="Pfam" id="PF13531">
    <property type="entry name" value="SBP_bac_11"/>
    <property type="match status" value="1"/>
</dbReference>
<dbReference type="SUPFAM" id="SSF53300">
    <property type="entry name" value="vWA-like"/>
    <property type="match status" value="1"/>
</dbReference>
<gene>
    <name evidence="4" type="ORF">EV193_102197</name>
</gene>
<dbReference type="EMBL" id="SGWQ01000002">
    <property type="protein sequence ID" value="RZS43218.1"/>
    <property type="molecule type" value="Genomic_DNA"/>
</dbReference>
<feature type="transmembrane region" description="Helical" evidence="2">
    <location>
        <begin position="20"/>
        <end position="39"/>
    </location>
</feature>
<dbReference type="InterPro" id="IPR002035">
    <property type="entry name" value="VWF_A"/>
</dbReference>
<evidence type="ECO:0000256" key="1">
    <source>
        <dbReference type="SAM" id="MobiDB-lite"/>
    </source>
</evidence>
<dbReference type="Pfam" id="PF00092">
    <property type="entry name" value="VWA"/>
    <property type="match status" value="1"/>
</dbReference>
<accession>A0A4Q7L147</accession>
<dbReference type="SMART" id="SM00327">
    <property type="entry name" value="VWA"/>
    <property type="match status" value="1"/>
</dbReference>
<keyword evidence="2" id="KW-1133">Transmembrane helix</keyword>
<keyword evidence="2" id="KW-0812">Transmembrane</keyword>
<feature type="domain" description="VWFA" evidence="3">
    <location>
        <begin position="406"/>
        <end position="594"/>
    </location>
</feature>
<dbReference type="InterPro" id="IPR036465">
    <property type="entry name" value="vWFA_dom_sf"/>
</dbReference>
<feature type="region of interest" description="Disordered" evidence="1">
    <location>
        <begin position="354"/>
        <end position="383"/>
    </location>
</feature>
<dbReference type="AlphaFoldDB" id="A0A4Q7L147"/>
<proteinExistence type="predicted"/>
<dbReference type="RefSeq" id="WP_130343096.1">
    <property type="nucleotide sequence ID" value="NZ_SGWQ01000002.1"/>
</dbReference>
<dbReference type="PROSITE" id="PS50234">
    <property type="entry name" value="VWFA"/>
    <property type="match status" value="1"/>
</dbReference>
<evidence type="ECO:0000256" key="2">
    <source>
        <dbReference type="SAM" id="Phobius"/>
    </source>
</evidence>
<comment type="caution">
    <text evidence="4">The sequence shown here is derived from an EMBL/GenBank/DDBJ whole genome shotgun (WGS) entry which is preliminary data.</text>
</comment>
<reference evidence="4 5" key="1">
    <citation type="submission" date="2019-02" db="EMBL/GenBank/DDBJ databases">
        <title>Genomic Encyclopedia of Type Strains, Phase IV (KMG-IV): sequencing the most valuable type-strain genomes for metagenomic binning, comparative biology and taxonomic classification.</title>
        <authorList>
            <person name="Goeker M."/>
        </authorList>
    </citation>
    <scope>NUCLEOTIDE SEQUENCE [LARGE SCALE GENOMIC DNA]</scope>
    <source>
        <strain evidence="4 5">DSM 101727</strain>
    </source>
</reference>
<feature type="compositionally biased region" description="Basic and acidic residues" evidence="1">
    <location>
        <begin position="354"/>
        <end position="365"/>
    </location>
</feature>
<dbReference type="Gene3D" id="3.40.50.410">
    <property type="entry name" value="von Willebrand factor, type A domain"/>
    <property type="match status" value="1"/>
</dbReference>
<evidence type="ECO:0000313" key="5">
    <source>
        <dbReference type="Proteomes" id="UP000294257"/>
    </source>
</evidence>
<evidence type="ECO:0000313" key="4">
    <source>
        <dbReference type="EMBL" id="RZS43218.1"/>
    </source>
</evidence>
<evidence type="ECO:0000259" key="3">
    <source>
        <dbReference type="PROSITE" id="PS50234"/>
    </source>
</evidence>
<dbReference type="Proteomes" id="UP000294257">
    <property type="component" value="Unassembled WGS sequence"/>
</dbReference>
<dbReference type="OrthoDB" id="5171781at2"/>
<sequence length="595" mass="62504">MGRHRAQGEPARRGVAGWPIVAVSLVAVVLLGWLGWTWLQSAMDSRAADQPEGCPQGDLSLRVAVAPSVESAVKESAGRWNSQRNVVHDHCVTVDVNAVEPERALGGLTGKWDESQLGPRPQAWLPDSSFWTSRLSATNNALIGAAPESVAGSPVVLAVREEAASALNSGPTFRWSDVPELAAAPDGWSRFGHPEWGRFGLALPSPTTNPASGLALQGGMAGVSPWRNGPVTTATLTLPVVQEAMARLAAAQAANVPPTTRDALIQLGDSTGMAGLSYNAIPVAEVDLYRRNMGFDGKPPPASPLTAVVSKGPSPNADFPLVGLAGAGIEPTHIRAAQRFRDFLKEPDQQREFAKAGLRGKDQNDRPSPSPGLRWDAPASNLVPADPQATQQLVTAWSNATGGGQVVTVLVDVSKSMEQDGGDGKSRMEWVKQALHQLADWTASGSVGLWEFSRALQGEEPFRQLVPTRPVADYRSALHTGVNGLNPVSATHLNASIMAVYRSATNNYVDGKTNRVVVITDGPNDGTPGDPQLLAALRSAADPARKVSVSIVALGPSPDRNALRKITEQTGGSLAEIIEAKGVDATLAQVLSGAG</sequence>
<organism evidence="4 5">
    <name type="scientific">Herbihabitans rhizosphaerae</name>
    <dbReference type="NCBI Taxonomy" id="1872711"/>
    <lineage>
        <taxon>Bacteria</taxon>
        <taxon>Bacillati</taxon>
        <taxon>Actinomycetota</taxon>
        <taxon>Actinomycetes</taxon>
        <taxon>Pseudonocardiales</taxon>
        <taxon>Pseudonocardiaceae</taxon>
        <taxon>Herbihabitans</taxon>
    </lineage>
</organism>
<keyword evidence="5" id="KW-1185">Reference proteome</keyword>
<protein>
    <submittedName>
        <fullName evidence="4">Mg-chelatase subunit ChlD</fullName>
    </submittedName>
</protein>
<keyword evidence="2" id="KW-0472">Membrane</keyword>